<dbReference type="InterPro" id="IPR019539">
    <property type="entry name" value="GalKase_N"/>
</dbReference>
<dbReference type="Proteomes" id="UP000016943">
    <property type="component" value="Chromosome"/>
</dbReference>
<accession>U3GVZ0</accession>
<evidence type="ECO:0000259" key="3">
    <source>
        <dbReference type="Pfam" id="PF10509"/>
    </source>
</evidence>
<dbReference type="PRINTS" id="PR00473">
    <property type="entry name" value="GALCTOKINASE"/>
</dbReference>
<dbReference type="AlphaFoldDB" id="U3GVZ0"/>
<dbReference type="InterPro" id="IPR000705">
    <property type="entry name" value="Galactokinase"/>
</dbReference>
<dbReference type="SUPFAM" id="SSF54211">
    <property type="entry name" value="Ribosomal protein S5 domain 2-like"/>
    <property type="match status" value="1"/>
</dbReference>
<keyword evidence="2" id="KW-0067">ATP-binding</keyword>
<dbReference type="GO" id="GO:0004335">
    <property type="term" value="F:galactokinase activity"/>
    <property type="evidence" value="ECO:0007669"/>
    <property type="project" value="InterPro"/>
</dbReference>
<keyword evidence="1" id="KW-0547">Nucleotide-binding</keyword>
<dbReference type="Gene3D" id="3.30.230.10">
    <property type="match status" value="1"/>
</dbReference>
<dbReference type="STRING" id="1348662.CARG_06950"/>
<dbReference type="HOGENOM" id="CLU_692070_0_0_11"/>
<dbReference type="InterPro" id="IPR014721">
    <property type="entry name" value="Ribsml_uS5_D2-typ_fold_subgr"/>
</dbReference>
<proteinExistence type="predicted"/>
<evidence type="ECO:0000313" key="4">
    <source>
        <dbReference type="EMBL" id="AGU15514.1"/>
    </source>
</evidence>
<organism evidence="4 5">
    <name type="scientific">Corynebacterium argentoratense DSM 44202</name>
    <dbReference type="NCBI Taxonomy" id="1348662"/>
    <lineage>
        <taxon>Bacteria</taxon>
        <taxon>Bacillati</taxon>
        <taxon>Actinomycetota</taxon>
        <taxon>Actinomycetes</taxon>
        <taxon>Mycobacteriales</taxon>
        <taxon>Corynebacteriaceae</taxon>
        <taxon>Corynebacterium</taxon>
    </lineage>
</organism>
<dbReference type="Gene3D" id="3.30.70.890">
    <property type="entry name" value="GHMP kinase, C-terminal domain"/>
    <property type="match status" value="1"/>
</dbReference>
<dbReference type="InterPro" id="IPR036554">
    <property type="entry name" value="GHMP_kinase_C_sf"/>
</dbReference>
<evidence type="ECO:0000256" key="1">
    <source>
        <dbReference type="ARBA" id="ARBA00022741"/>
    </source>
</evidence>
<evidence type="ECO:0000256" key="2">
    <source>
        <dbReference type="ARBA" id="ARBA00022840"/>
    </source>
</evidence>
<dbReference type="Pfam" id="PF10509">
    <property type="entry name" value="GalKase_gal_bdg"/>
    <property type="match status" value="1"/>
</dbReference>
<feature type="domain" description="Galactokinase N-terminal" evidence="3">
    <location>
        <begin position="3"/>
        <end position="39"/>
    </location>
</feature>
<keyword evidence="5" id="KW-1185">Reference proteome</keyword>
<dbReference type="PRINTS" id="PR00959">
    <property type="entry name" value="MEVGALKINASE"/>
</dbReference>
<evidence type="ECO:0000313" key="5">
    <source>
        <dbReference type="Proteomes" id="UP000016943"/>
    </source>
</evidence>
<reference evidence="4 5" key="1">
    <citation type="journal article" date="2013" name="Genome Announc.">
        <title>Whole-Genome Sequence of the Clinical Strain Corynebacterium argentoratense DSM 44202, Isolated from a Human Throat Specimen.</title>
        <authorList>
            <person name="Bomholt C."/>
            <person name="Glaub A."/>
            <person name="Gravermann K."/>
            <person name="Albersmeier A."/>
            <person name="Brinkrolf K."/>
            <person name="Ruckert C."/>
            <person name="Tauch A."/>
        </authorList>
    </citation>
    <scope>NUCLEOTIDE SEQUENCE [LARGE SCALE GENOMIC DNA]</scope>
    <source>
        <strain evidence="4">DSM 44202</strain>
    </source>
</reference>
<sequence length="401" mass="42238">MEIVASAPATFNVIGEHTDAVGGVVLMGVALPRVRVAVTRTTSGVVEVSSSIDGIEDCSARWAELPITAAGAVSEHAGPQTNLAARFGSIANMLINKQLITREHNGYVVEVSSEFPLGVGLGVVEALECAFALAIVRPHVDDDDAPLRAKLAEALVDTATLLRKQCDDAALVAASSDPREHASVQRVRYEVALRSPGGVSVLDYRDKSLTTAPPLGDVVPVVVNASKPPQPSAELSQMCRFLFDAAHAYGVSEIRHVPDASPRVIEWLTAVHSVKPDSSAPAVPVAQRWLDFLDGETQRAQQTVALLRSRRQREAADVLQQSHCAVAEEFSFPTAADAVGLLAAERGAVAYRAAHGGHSCAVIAYVPSASVDRFIADAEAGLSVLALDPGSRAEVEHCAVC</sequence>
<dbReference type="EMBL" id="CP006365">
    <property type="protein sequence ID" value="AGU15514.1"/>
    <property type="molecule type" value="Genomic_DNA"/>
</dbReference>
<name>U3GVZ0_9CORY</name>
<dbReference type="KEGG" id="caz:CARG_06950"/>
<dbReference type="eggNOG" id="COG0153">
    <property type="taxonomic scope" value="Bacteria"/>
</dbReference>
<gene>
    <name evidence="4" type="ORF">CARG_06950</name>
</gene>
<protein>
    <recommendedName>
        <fullName evidence="3">Galactokinase N-terminal domain-containing protein</fullName>
    </recommendedName>
</protein>
<dbReference type="GO" id="GO:0005524">
    <property type="term" value="F:ATP binding"/>
    <property type="evidence" value="ECO:0007669"/>
    <property type="project" value="UniProtKB-KW"/>
</dbReference>
<dbReference type="PATRIC" id="fig|1348662.3.peg.1368"/>
<dbReference type="InterPro" id="IPR020568">
    <property type="entry name" value="Ribosomal_Su5_D2-typ_SF"/>
</dbReference>
<dbReference type="GO" id="GO:0006012">
    <property type="term" value="P:galactose metabolic process"/>
    <property type="evidence" value="ECO:0007669"/>
    <property type="project" value="InterPro"/>
</dbReference>